<dbReference type="Gene3D" id="3.40.50.720">
    <property type="entry name" value="NAD(P)-binding Rossmann-like Domain"/>
    <property type="match status" value="1"/>
</dbReference>
<dbReference type="InterPro" id="IPR036291">
    <property type="entry name" value="NAD(P)-bd_dom_sf"/>
</dbReference>
<dbReference type="SUPFAM" id="SSF51735">
    <property type="entry name" value="NAD(P)-binding Rossmann-fold domains"/>
    <property type="match status" value="1"/>
</dbReference>
<dbReference type="GO" id="GO:0006813">
    <property type="term" value="P:potassium ion transport"/>
    <property type="evidence" value="ECO:0007669"/>
    <property type="project" value="InterPro"/>
</dbReference>
<organism evidence="2 3">
    <name type="scientific">Natrinema halophilum</name>
    <dbReference type="NCBI Taxonomy" id="1699371"/>
    <lineage>
        <taxon>Archaea</taxon>
        <taxon>Methanobacteriati</taxon>
        <taxon>Methanobacteriota</taxon>
        <taxon>Stenosarchaea group</taxon>
        <taxon>Halobacteria</taxon>
        <taxon>Halobacteriales</taxon>
        <taxon>Natrialbaceae</taxon>
        <taxon>Natrinema</taxon>
    </lineage>
</organism>
<gene>
    <name evidence="2" type="ORF">HYG82_13815</name>
</gene>
<dbReference type="Pfam" id="PF02254">
    <property type="entry name" value="TrkA_N"/>
    <property type="match status" value="1"/>
</dbReference>
<dbReference type="RefSeq" id="WP_179261804.1">
    <property type="nucleotide sequence ID" value="NZ_CP058601.1"/>
</dbReference>
<evidence type="ECO:0000259" key="1">
    <source>
        <dbReference type="Pfam" id="PF02254"/>
    </source>
</evidence>
<dbReference type="AlphaFoldDB" id="A0A7D5KS07"/>
<dbReference type="KEGG" id="haly:HYG82_13815"/>
<keyword evidence="3" id="KW-1185">Reference proteome</keyword>
<evidence type="ECO:0000313" key="3">
    <source>
        <dbReference type="Proteomes" id="UP000509241"/>
    </source>
</evidence>
<reference evidence="2 3" key="1">
    <citation type="submission" date="2020-07" db="EMBL/GenBank/DDBJ databases">
        <authorList>
            <person name="Cui H."/>
        </authorList>
    </citation>
    <scope>NUCLEOTIDE SEQUENCE [LARGE SCALE GENOMIC DNA]</scope>
    <source>
        <strain evidence="2 3">YPL8</strain>
    </source>
</reference>
<evidence type="ECO:0000313" key="2">
    <source>
        <dbReference type="EMBL" id="QLG49857.1"/>
    </source>
</evidence>
<protein>
    <submittedName>
        <fullName evidence="2">NAD-binding protein</fullName>
    </submittedName>
</protein>
<dbReference type="EMBL" id="CP058601">
    <property type="protein sequence ID" value="QLG49857.1"/>
    <property type="molecule type" value="Genomic_DNA"/>
</dbReference>
<dbReference type="InterPro" id="IPR003148">
    <property type="entry name" value="RCK_N"/>
</dbReference>
<name>A0A7D5KS07_9EURY</name>
<proteinExistence type="predicted"/>
<feature type="domain" description="RCK N-terminal" evidence="1">
    <location>
        <begin position="21"/>
        <end position="131"/>
    </location>
</feature>
<dbReference type="GeneID" id="56034388"/>
<accession>A0A7D5KS07</accession>
<dbReference type="Proteomes" id="UP000509241">
    <property type="component" value="Chromosome"/>
</dbReference>
<sequence length="146" mass="15504">MADSRIASNGHIDLAPRRIHVVGDDGVGVFLASELSTYVHTSFVGVDETATASAARAGLETSQIDVTDLRSFAFATFSDGDTVIVASSVDARNFLLAQTIKMTTGVDEIIVRLANPHNASAFEEIDVETVCIASMLTTEVLDRLTS</sequence>